<evidence type="ECO:0000256" key="1">
    <source>
        <dbReference type="SAM" id="MobiDB-lite"/>
    </source>
</evidence>
<evidence type="ECO:0000313" key="2">
    <source>
        <dbReference type="Proteomes" id="UP000095287"/>
    </source>
</evidence>
<dbReference type="AlphaFoldDB" id="A0A1I7YDI4"/>
<sequence>MPLFEMCCLQTSLHEASSAPYIRAPDVESDINMADEGADPNDKNVTSSNADSSQKKTVRFNAGTNSSSTDFLNLIEFYRDADDEETVDHWMNIYEEHKNSLQQESPTNLRKFKYESVDDLLNRSGNPALIKERHSLPKYLINRSMDRLPTGKENTGCLEKCRSADFPGRIQPPQQKLSRSKEMPNIADVSDEEASHNLIHYE</sequence>
<dbReference type="Proteomes" id="UP000095287">
    <property type="component" value="Unplaced"/>
</dbReference>
<evidence type="ECO:0000313" key="3">
    <source>
        <dbReference type="WBParaSite" id="L893_g15252.t1"/>
    </source>
</evidence>
<dbReference type="WBParaSite" id="L893_g15252.t1">
    <property type="protein sequence ID" value="L893_g15252.t1"/>
    <property type="gene ID" value="L893_g15252"/>
</dbReference>
<feature type="compositionally biased region" description="Basic and acidic residues" evidence="1">
    <location>
        <begin position="193"/>
        <end position="202"/>
    </location>
</feature>
<feature type="region of interest" description="Disordered" evidence="1">
    <location>
        <begin position="32"/>
        <end position="62"/>
    </location>
</feature>
<keyword evidence="2" id="KW-1185">Reference proteome</keyword>
<organism evidence="2 3">
    <name type="scientific">Steinernema glaseri</name>
    <dbReference type="NCBI Taxonomy" id="37863"/>
    <lineage>
        <taxon>Eukaryota</taxon>
        <taxon>Metazoa</taxon>
        <taxon>Ecdysozoa</taxon>
        <taxon>Nematoda</taxon>
        <taxon>Chromadorea</taxon>
        <taxon>Rhabditida</taxon>
        <taxon>Tylenchina</taxon>
        <taxon>Panagrolaimomorpha</taxon>
        <taxon>Strongyloidoidea</taxon>
        <taxon>Steinernematidae</taxon>
        <taxon>Steinernema</taxon>
    </lineage>
</organism>
<feature type="region of interest" description="Disordered" evidence="1">
    <location>
        <begin position="164"/>
        <end position="202"/>
    </location>
</feature>
<name>A0A1I7YDI4_9BILA</name>
<proteinExistence type="predicted"/>
<accession>A0A1I7YDI4</accession>
<protein>
    <submittedName>
        <fullName evidence="3">Uncharacterized protein</fullName>
    </submittedName>
</protein>
<feature type="compositionally biased region" description="Polar residues" evidence="1">
    <location>
        <begin position="43"/>
        <end position="52"/>
    </location>
</feature>
<reference evidence="3" key="1">
    <citation type="submission" date="2016-11" db="UniProtKB">
        <authorList>
            <consortium name="WormBaseParasite"/>
        </authorList>
    </citation>
    <scope>IDENTIFICATION</scope>
</reference>